<dbReference type="GO" id="GO:0016787">
    <property type="term" value="F:hydrolase activity"/>
    <property type="evidence" value="ECO:0007669"/>
    <property type="project" value="UniProtKB-KW"/>
</dbReference>
<comment type="subcellular location">
    <subcellularLocation>
        <location evidence="2">Nucleus</location>
    </subcellularLocation>
</comment>
<sequence>MAHNTIGKIIYETCNAIWEVFSSIHMPFPSTELFEQIAYDFEKLWKFPNCIGCIDSKHIRIKCPNNSGSMFYNYKGYFSVHLQGVCDAKYKFISVDIGAYGRQSDSGIFTESNIFKNLEAKSFNVPNYRPLPNTTTPMPFVLLGDQGYPLKEYLLRPYPFDKNLDSAKETFNYRLSKARRMIECTFGILVSKWRCLKTELQMNPEHVDIVIKTICLLHNIIIDKEGIDETLLEQVRRDPTINSETHSVSRRNNRSRTEAYIIRDTFKDYFTTVVAIK</sequence>
<dbReference type="PANTHER" id="PTHR22930:SF269">
    <property type="entry name" value="NUCLEASE HARBI1-LIKE PROTEIN"/>
    <property type="match status" value="1"/>
</dbReference>
<comment type="similarity">
    <text evidence="3">Belongs to the HARBI1 family.</text>
</comment>
<keyword evidence="4" id="KW-0540">Nuclease</keyword>
<evidence type="ECO:0000256" key="4">
    <source>
        <dbReference type="ARBA" id="ARBA00022722"/>
    </source>
</evidence>
<evidence type="ECO:0000313" key="10">
    <source>
        <dbReference type="Proteomes" id="UP001160148"/>
    </source>
</evidence>
<evidence type="ECO:0000256" key="5">
    <source>
        <dbReference type="ARBA" id="ARBA00022723"/>
    </source>
</evidence>
<evidence type="ECO:0000256" key="2">
    <source>
        <dbReference type="ARBA" id="ARBA00004123"/>
    </source>
</evidence>
<dbReference type="InterPro" id="IPR045249">
    <property type="entry name" value="HARBI1-like"/>
</dbReference>
<evidence type="ECO:0000313" key="9">
    <source>
        <dbReference type="EMBL" id="CAI6370617.1"/>
    </source>
</evidence>
<comment type="cofactor">
    <cofactor evidence="1">
        <name>a divalent metal cation</name>
        <dbReference type="ChEBI" id="CHEBI:60240"/>
    </cofactor>
</comment>
<dbReference type="GO" id="GO:0004518">
    <property type="term" value="F:nuclease activity"/>
    <property type="evidence" value="ECO:0007669"/>
    <property type="project" value="UniProtKB-KW"/>
</dbReference>
<dbReference type="AlphaFoldDB" id="A0AAV0XT44"/>
<dbReference type="Pfam" id="PF13359">
    <property type="entry name" value="DDE_Tnp_4"/>
    <property type="match status" value="1"/>
</dbReference>
<name>A0AAV0XT44_9HEMI</name>
<dbReference type="GO" id="GO:0046872">
    <property type="term" value="F:metal ion binding"/>
    <property type="evidence" value="ECO:0007669"/>
    <property type="project" value="UniProtKB-KW"/>
</dbReference>
<dbReference type="Proteomes" id="UP001160148">
    <property type="component" value="Unassembled WGS sequence"/>
</dbReference>
<dbReference type="GO" id="GO:0005634">
    <property type="term" value="C:nucleus"/>
    <property type="evidence" value="ECO:0007669"/>
    <property type="project" value="UniProtKB-SubCell"/>
</dbReference>
<accession>A0AAV0XT44</accession>
<keyword evidence="6" id="KW-0378">Hydrolase</keyword>
<dbReference type="InterPro" id="IPR027806">
    <property type="entry name" value="HARBI1_dom"/>
</dbReference>
<evidence type="ECO:0000259" key="8">
    <source>
        <dbReference type="Pfam" id="PF13359"/>
    </source>
</evidence>
<organism evidence="9 10">
    <name type="scientific">Macrosiphum euphorbiae</name>
    <name type="common">potato aphid</name>
    <dbReference type="NCBI Taxonomy" id="13131"/>
    <lineage>
        <taxon>Eukaryota</taxon>
        <taxon>Metazoa</taxon>
        <taxon>Ecdysozoa</taxon>
        <taxon>Arthropoda</taxon>
        <taxon>Hexapoda</taxon>
        <taxon>Insecta</taxon>
        <taxon>Pterygota</taxon>
        <taxon>Neoptera</taxon>
        <taxon>Paraneoptera</taxon>
        <taxon>Hemiptera</taxon>
        <taxon>Sternorrhyncha</taxon>
        <taxon>Aphidomorpha</taxon>
        <taxon>Aphidoidea</taxon>
        <taxon>Aphididae</taxon>
        <taxon>Macrosiphini</taxon>
        <taxon>Macrosiphum</taxon>
    </lineage>
</organism>
<proteinExistence type="inferred from homology"/>
<dbReference type="PANTHER" id="PTHR22930">
    <property type="match status" value="1"/>
</dbReference>
<evidence type="ECO:0000256" key="1">
    <source>
        <dbReference type="ARBA" id="ARBA00001968"/>
    </source>
</evidence>
<feature type="domain" description="DDE Tnp4" evidence="8">
    <location>
        <begin position="54"/>
        <end position="219"/>
    </location>
</feature>
<evidence type="ECO:0000256" key="6">
    <source>
        <dbReference type="ARBA" id="ARBA00022801"/>
    </source>
</evidence>
<keyword evidence="5" id="KW-0479">Metal-binding</keyword>
<reference evidence="9 10" key="1">
    <citation type="submission" date="2023-01" db="EMBL/GenBank/DDBJ databases">
        <authorList>
            <person name="Whitehead M."/>
        </authorList>
    </citation>
    <scope>NUCLEOTIDE SEQUENCE [LARGE SCALE GENOMIC DNA]</scope>
</reference>
<evidence type="ECO:0000256" key="7">
    <source>
        <dbReference type="ARBA" id="ARBA00023242"/>
    </source>
</evidence>
<keyword evidence="10" id="KW-1185">Reference proteome</keyword>
<gene>
    <name evidence="9" type="ORF">MEUPH1_LOCUS24723</name>
</gene>
<comment type="caution">
    <text evidence="9">The sequence shown here is derived from an EMBL/GenBank/DDBJ whole genome shotgun (WGS) entry which is preliminary data.</text>
</comment>
<evidence type="ECO:0000256" key="3">
    <source>
        <dbReference type="ARBA" id="ARBA00006958"/>
    </source>
</evidence>
<keyword evidence="7" id="KW-0539">Nucleus</keyword>
<dbReference type="EMBL" id="CARXXK010000449">
    <property type="protein sequence ID" value="CAI6370617.1"/>
    <property type="molecule type" value="Genomic_DNA"/>
</dbReference>
<protein>
    <recommendedName>
        <fullName evidence="8">DDE Tnp4 domain-containing protein</fullName>
    </recommendedName>
</protein>